<feature type="region of interest" description="Disordered" evidence="1">
    <location>
        <begin position="104"/>
        <end position="149"/>
    </location>
</feature>
<evidence type="ECO:0000313" key="3">
    <source>
        <dbReference type="Proteomes" id="UP001487740"/>
    </source>
</evidence>
<feature type="compositionally biased region" description="Low complexity" evidence="1">
    <location>
        <begin position="19"/>
        <end position="28"/>
    </location>
</feature>
<keyword evidence="3" id="KW-1185">Reference proteome</keyword>
<feature type="compositionally biased region" description="Low complexity" evidence="1">
    <location>
        <begin position="129"/>
        <end position="142"/>
    </location>
</feature>
<feature type="region of interest" description="Disordered" evidence="1">
    <location>
        <begin position="19"/>
        <end position="64"/>
    </location>
</feature>
<sequence length="388" mass="40709">MNKVSRCLVCVSVAQSVSSRGSSVSSGGASSGDGSGPDHLPAAGIGGSTTDEGEEAAAVAETEPTWNITKHLKATSASHSTTVYHVAPSRITFTPRVAGLAIRHRVPPVPSRQRCQGVSQPPRSPDTIPSPSASRPATAAGPRDAVTLASPPPVHLTTAGLPATSTFPRPHPPLTAIAATTPIQGSSSSGRSHPKCSPLPFLRQRLGGICLAAAHLLQRPDVTQGAGLPWVGVATWTSPGAAGHKHSSQIENLKTGGREGRRSGLWLTTHNPPDGFSPLTGDHGGGIEVPRHAPGRSTLRRHASLRGRHEAVAAHAIFSYNDVVSWPTQTECDRLFIHAILILRTRTRPCDLHFTINLLTRPSSLSRATAPPTLTPCTHTFHQPTMDT</sequence>
<accession>A0AAW0TPI2</accession>
<dbReference type="EMBL" id="JARAKH010000028">
    <property type="protein sequence ID" value="KAK8389244.1"/>
    <property type="molecule type" value="Genomic_DNA"/>
</dbReference>
<proteinExistence type="predicted"/>
<reference evidence="2 3" key="1">
    <citation type="submission" date="2023-03" db="EMBL/GenBank/DDBJ databases">
        <title>High-quality genome of Scylla paramamosain provides insights in environmental adaptation.</title>
        <authorList>
            <person name="Zhang L."/>
        </authorList>
    </citation>
    <scope>NUCLEOTIDE SEQUENCE [LARGE SCALE GENOMIC DNA]</scope>
    <source>
        <strain evidence="2">LZ_2023a</strain>
        <tissue evidence="2">Muscle</tissue>
    </source>
</reference>
<protein>
    <submittedName>
        <fullName evidence="2">Uncharacterized protein</fullName>
    </submittedName>
</protein>
<feature type="region of interest" description="Disordered" evidence="1">
    <location>
        <begin position="367"/>
        <end position="388"/>
    </location>
</feature>
<name>A0AAW0TPI2_SCYPA</name>
<feature type="compositionally biased region" description="Polar residues" evidence="1">
    <location>
        <begin position="375"/>
        <end position="388"/>
    </location>
</feature>
<evidence type="ECO:0000256" key="1">
    <source>
        <dbReference type="SAM" id="MobiDB-lite"/>
    </source>
</evidence>
<dbReference type="AlphaFoldDB" id="A0AAW0TPI2"/>
<evidence type="ECO:0000313" key="2">
    <source>
        <dbReference type="EMBL" id="KAK8389244.1"/>
    </source>
</evidence>
<organism evidence="2 3">
    <name type="scientific">Scylla paramamosain</name>
    <name type="common">Mud crab</name>
    <dbReference type="NCBI Taxonomy" id="85552"/>
    <lineage>
        <taxon>Eukaryota</taxon>
        <taxon>Metazoa</taxon>
        <taxon>Ecdysozoa</taxon>
        <taxon>Arthropoda</taxon>
        <taxon>Crustacea</taxon>
        <taxon>Multicrustacea</taxon>
        <taxon>Malacostraca</taxon>
        <taxon>Eumalacostraca</taxon>
        <taxon>Eucarida</taxon>
        <taxon>Decapoda</taxon>
        <taxon>Pleocyemata</taxon>
        <taxon>Brachyura</taxon>
        <taxon>Eubrachyura</taxon>
        <taxon>Portunoidea</taxon>
        <taxon>Portunidae</taxon>
        <taxon>Portuninae</taxon>
        <taxon>Scylla</taxon>
    </lineage>
</organism>
<dbReference type="Proteomes" id="UP001487740">
    <property type="component" value="Unassembled WGS sequence"/>
</dbReference>
<feature type="region of interest" description="Disordered" evidence="1">
    <location>
        <begin position="239"/>
        <end position="296"/>
    </location>
</feature>
<comment type="caution">
    <text evidence="2">The sequence shown here is derived from an EMBL/GenBank/DDBJ whole genome shotgun (WGS) entry which is preliminary data.</text>
</comment>
<gene>
    <name evidence="2" type="ORF">O3P69_020883</name>
</gene>